<dbReference type="AlphaFoldDB" id="A0A7M2YVJ9"/>
<dbReference type="InterPro" id="IPR053714">
    <property type="entry name" value="Iso_Racemase_Enz_sf"/>
</dbReference>
<dbReference type="RefSeq" id="WP_114797145.1">
    <property type="nucleotide sequence ID" value="NZ_QQZY01000008.1"/>
</dbReference>
<name>A0A7M2YVJ9_9ACTN</name>
<dbReference type="OrthoDB" id="9791723at2"/>
<organism evidence="2 3">
    <name type="scientific">Gaiella occulta</name>
    <dbReference type="NCBI Taxonomy" id="1002870"/>
    <lineage>
        <taxon>Bacteria</taxon>
        <taxon>Bacillati</taxon>
        <taxon>Actinomycetota</taxon>
        <taxon>Thermoleophilia</taxon>
        <taxon>Gaiellales</taxon>
        <taxon>Gaiellaceae</taxon>
        <taxon>Gaiella</taxon>
    </lineage>
</organism>
<gene>
    <name evidence="2" type="ORF">Gocc_2750</name>
</gene>
<evidence type="ECO:0000313" key="3">
    <source>
        <dbReference type="Proteomes" id="UP000254134"/>
    </source>
</evidence>
<keyword evidence="3" id="KW-1185">Reference proteome</keyword>
<dbReference type="PANTHER" id="PTHR28047">
    <property type="entry name" value="PROTEIN DCG1"/>
    <property type="match status" value="1"/>
</dbReference>
<accession>A0A7M2YVJ9</accession>
<dbReference type="PANTHER" id="PTHR28047:SF5">
    <property type="entry name" value="PROTEIN DCG1"/>
    <property type="match status" value="1"/>
</dbReference>
<evidence type="ECO:0000313" key="2">
    <source>
        <dbReference type="EMBL" id="RDI73609.1"/>
    </source>
</evidence>
<proteinExistence type="inferred from homology"/>
<dbReference type="InterPro" id="IPR015942">
    <property type="entry name" value="Asp/Glu/hydantoin_racemase"/>
</dbReference>
<dbReference type="InterPro" id="IPR052186">
    <property type="entry name" value="Hydantoin_racemase-like"/>
</dbReference>
<evidence type="ECO:0000256" key="1">
    <source>
        <dbReference type="ARBA" id="ARBA00038414"/>
    </source>
</evidence>
<dbReference type="GO" id="GO:0047661">
    <property type="term" value="F:amino-acid racemase activity"/>
    <property type="evidence" value="ECO:0007669"/>
    <property type="project" value="InterPro"/>
</dbReference>
<comment type="similarity">
    <text evidence="1">Belongs to the HyuE racemase family.</text>
</comment>
<dbReference type="Proteomes" id="UP000254134">
    <property type="component" value="Unassembled WGS sequence"/>
</dbReference>
<comment type="caution">
    <text evidence="2">The sequence shown here is derived from an EMBL/GenBank/DDBJ whole genome shotgun (WGS) entry which is preliminary data.</text>
</comment>
<reference evidence="2 3" key="1">
    <citation type="submission" date="2018-07" db="EMBL/GenBank/DDBJ databases">
        <title>High-quality-draft genome sequence of Gaiella occulta.</title>
        <authorList>
            <person name="Severino R."/>
            <person name="Froufe H.J.C."/>
            <person name="Rainey F.A."/>
            <person name="Barroso C."/>
            <person name="Albuquerque L."/>
            <person name="Lobo-Da-Cunha A."/>
            <person name="Da Costa M.S."/>
            <person name="Egas C."/>
        </authorList>
    </citation>
    <scope>NUCLEOTIDE SEQUENCE [LARGE SCALE GENOMIC DNA]</scope>
    <source>
        <strain evidence="2 3">F2-233</strain>
    </source>
</reference>
<reference evidence="3" key="2">
    <citation type="journal article" date="2019" name="MicrobiologyOpen">
        <title>High-quality draft genome sequence of Gaiella occulta isolated from a 150 meter deep mineral water borehole and comparison with the genome sequences of other deep-branching lineages of the phylum Actinobacteria.</title>
        <authorList>
            <person name="Severino R."/>
            <person name="Froufe H.J.C."/>
            <person name="Barroso C."/>
            <person name="Albuquerque L."/>
            <person name="Lobo-da-Cunha A."/>
            <person name="da Costa M.S."/>
            <person name="Egas C."/>
        </authorList>
    </citation>
    <scope>NUCLEOTIDE SEQUENCE [LARGE SCALE GENOMIC DNA]</scope>
    <source>
        <strain evidence="3">F2-233</strain>
    </source>
</reference>
<dbReference type="Gene3D" id="3.40.50.12500">
    <property type="match status" value="1"/>
</dbReference>
<dbReference type="EMBL" id="QQZY01000008">
    <property type="protein sequence ID" value="RDI73609.1"/>
    <property type="molecule type" value="Genomic_DNA"/>
</dbReference>
<sequence length="266" mass="28586">MQIWWQSFVDPVQNEPYLARLGEYLNDIADAGTTVDVHGIAPGDRHFGRLTEFRCAALAIDNALEASVQGYDAFVMGHFQDPGLYEARSALAIPVVGLGETSLHWAAQIGRNIGLVTIDPVFERWHLEQADLYGLSGRISHVVGLGVVVEDFAASFAGDEQALTRMLARFSELVQPIVDDGADVIVPAGALPSLLLRGERGLTVGHAPVVNSVAVTLKSSESWVRIHELTGLEPSRGPSFALAPSGAIDDFRDLLANGRQGVQRPG</sequence>
<dbReference type="Pfam" id="PF01177">
    <property type="entry name" value="Asp_Glu_race"/>
    <property type="match status" value="1"/>
</dbReference>
<protein>
    <submittedName>
        <fullName evidence="2">Asp/Glu/Hydantoin racemase</fullName>
    </submittedName>
</protein>